<name>A0A8A0RSR6_9FIRM</name>
<feature type="transmembrane region" description="Helical" evidence="2">
    <location>
        <begin position="7"/>
        <end position="27"/>
    </location>
</feature>
<dbReference type="GO" id="GO:0005975">
    <property type="term" value="P:carbohydrate metabolic process"/>
    <property type="evidence" value="ECO:0007669"/>
    <property type="project" value="InterPro"/>
</dbReference>
<keyword evidence="2" id="KW-0472">Membrane</keyword>
<dbReference type="PROSITE" id="PS51677">
    <property type="entry name" value="NODB"/>
    <property type="match status" value="1"/>
</dbReference>
<evidence type="ECO:0000313" key="5">
    <source>
        <dbReference type="Proteomes" id="UP000662904"/>
    </source>
</evidence>
<evidence type="ECO:0000256" key="2">
    <source>
        <dbReference type="SAM" id="Phobius"/>
    </source>
</evidence>
<keyword evidence="2" id="KW-1133">Transmembrane helix</keyword>
<dbReference type="SUPFAM" id="SSF88713">
    <property type="entry name" value="Glycoside hydrolase/deacetylase"/>
    <property type="match status" value="1"/>
</dbReference>
<gene>
    <name evidence="4" type="primary">icaB_2</name>
    <name evidence="4" type="ORF">H0A61_02782</name>
</gene>
<dbReference type="InterPro" id="IPR011330">
    <property type="entry name" value="Glyco_hydro/deAcase_b/a-brl"/>
</dbReference>
<keyword evidence="2" id="KW-0812">Transmembrane</keyword>
<dbReference type="InterPro" id="IPR002509">
    <property type="entry name" value="NODB_dom"/>
</dbReference>
<evidence type="ECO:0000256" key="1">
    <source>
        <dbReference type="ARBA" id="ARBA00022729"/>
    </source>
</evidence>
<organism evidence="4 5">
    <name type="scientific">Koleobacter methoxysyntrophicus</name>
    <dbReference type="NCBI Taxonomy" id="2751313"/>
    <lineage>
        <taxon>Bacteria</taxon>
        <taxon>Bacillati</taxon>
        <taxon>Bacillota</taxon>
        <taxon>Clostridia</taxon>
        <taxon>Koleobacterales</taxon>
        <taxon>Koleobacteraceae</taxon>
        <taxon>Koleobacter</taxon>
    </lineage>
</organism>
<dbReference type="Proteomes" id="UP000662904">
    <property type="component" value="Chromosome"/>
</dbReference>
<keyword evidence="4" id="KW-0378">Hydrolase</keyword>
<dbReference type="EC" id="3.5.1.-" evidence="4"/>
<dbReference type="PANTHER" id="PTHR34216">
    <property type="match status" value="1"/>
</dbReference>
<dbReference type="InterPro" id="IPR051398">
    <property type="entry name" value="Polysacch_Deacetylase"/>
</dbReference>
<evidence type="ECO:0000259" key="3">
    <source>
        <dbReference type="PROSITE" id="PS51677"/>
    </source>
</evidence>
<protein>
    <submittedName>
        <fullName evidence="4">Poly-beta-1,6-N-acetyl-D-glucosamine N-deacetylase</fullName>
        <ecNumber evidence="4">3.5.1.-</ecNumber>
    </submittedName>
</protein>
<dbReference type="AlphaFoldDB" id="A0A8A0RSR6"/>
<dbReference type="SUPFAM" id="SSF51905">
    <property type="entry name" value="FAD/NAD(P)-binding domain"/>
    <property type="match status" value="1"/>
</dbReference>
<dbReference type="PANTHER" id="PTHR34216:SF13">
    <property type="entry name" value="XYLANASE_CHITIN DEACETYLASE"/>
    <property type="match status" value="1"/>
</dbReference>
<feature type="domain" description="NodB homology" evidence="3">
    <location>
        <begin position="109"/>
        <end position="397"/>
    </location>
</feature>
<evidence type="ECO:0000313" key="4">
    <source>
        <dbReference type="EMBL" id="QSQ10377.1"/>
    </source>
</evidence>
<dbReference type="Pfam" id="PF12831">
    <property type="entry name" value="FAD_oxidored"/>
    <property type="match status" value="1"/>
</dbReference>
<keyword evidence="5" id="KW-1185">Reference proteome</keyword>
<dbReference type="EMBL" id="CP059066">
    <property type="protein sequence ID" value="QSQ10377.1"/>
    <property type="molecule type" value="Genomic_DNA"/>
</dbReference>
<keyword evidence="1" id="KW-0732">Signal</keyword>
<dbReference type="Gene3D" id="3.50.50.60">
    <property type="entry name" value="FAD/NAD(P)-binding domain"/>
    <property type="match status" value="1"/>
</dbReference>
<reference evidence="4" key="1">
    <citation type="submission" date="2020-07" db="EMBL/GenBank/DDBJ databases">
        <title>Koleobacter methoxysyntrophicus gen. nov., sp. nov., a novel anaerobic bacterium isolated from deep subsurface oil field and proposal of Koleobacterales ord. nov. in the phylum Firmicutes.</title>
        <authorList>
            <person name="Sakamoto S."/>
            <person name="Tamaki H."/>
        </authorList>
    </citation>
    <scope>NUCLEOTIDE SEQUENCE</scope>
    <source>
        <strain evidence="4">NRmbB1</strain>
    </source>
</reference>
<accession>A0A8A0RSR6</accession>
<dbReference type="KEGG" id="kme:H0A61_02782"/>
<dbReference type="RefSeq" id="WP_206707686.1">
    <property type="nucleotide sequence ID" value="NZ_CP059066.1"/>
</dbReference>
<dbReference type="InterPro" id="IPR036188">
    <property type="entry name" value="FAD/NAD-bd_sf"/>
</dbReference>
<proteinExistence type="predicted"/>
<dbReference type="Pfam" id="PF01522">
    <property type="entry name" value="Polysacc_deac_1"/>
    <property type="match status" value="1"/>
</dbReference>
<dbReference type="Gene3D" id="3.20.20.370">
    <property type="entry name" value="Glycoside hydrolase/deacetylase"/>
    <property type="match status" value="1"/>
</dbReference>
<sequence length="855" mass="96558">MKFSNRNILIGLLITVIITAAVIYFVAKNGPVTFQYGRYNDNKDSGGIAVLCYHHLAPMELGKHINNNAVVPVEIFKEQIEYLHSEGFYTASMEELEQYLKGEINLPEKTVVITFDDGYESNYVYAYPILREYNMKATIFVIGSKIPEKNGEFKPEVLTNIDEEQLRELNESGIFSFEGHTFDLHKYIDNKPAVYKMNNRELDLDFTKFKEFCDKVGIKRPTAISYPFGVVTNNFIKTALEHGYRLGFTVKPGYVKPGHDLMKLNRFVVYPYYSIYTFGEIVNGQWSPETNKPKGSGDADYDLIVVGSDPEGIAAAVSASRLGLRTLLIDSRDQVGGLMTLGGLATIDMNYSPEGSIVTLGIFKEFYDKLGRVTSFDIETARAIFDDMLKESKVTVVLEREDIQPLMEDSKITGIEAYFKGSKEVYTAEMVIDATQDADIAAASGVPYTTGMEDIGLNDRQMVATLIFRLKGVNWERVREYLNGDGDKFTGADDTSAWGYSIMYKYKPLNPNLRMRGLNMARQKDGSVLVNALQIFYVYPLSRESREKAMQDGINELPRIIEFMNKNCPGLENAELAGTARELYIRESRHIIGEYRLTINDVLENRYFEDTIAFGSYPVDIQPTSPQDYGMVVGNPAKYGIPFRCLVPLKVDNLLVVGRAASFDSLAAGSARTIPVGMGAGEAAGVAARYSLDNNLTFREIAGNIYHVIKIREMLNKQGGGIYPFSYNVPNQDHWSYPYIRRLRARGLIYGRYDNNYFVDEQIPNDKLSDLMNTVFSRIDNNHSYIPNYKKGKATTRDVMTLLSRHLGAAYNIDSLYDSGMIGDITYNRWNGIEVPTYGHIYALLSDILDYYEMK</sequence>
<dbReference type="GO" id="GO:0016810">
    <property type="term" value="F:hydrolase activity, acting on carbon-nitrogen (but not peptide) bonds"/>
    <property type="evidence" value="ECO:0007669"/>
    <property type="project" value="InterPro"/>
</dbReference>